<evidence type="ECO:0000256" key="6">
    <source>
        <dbReference type="SAM" id="SignalP"/>
    </source>
</evidence>
<feature type="chain" id="PRO_5027655047" evidence="6">
    <location>
        <begin position="27"/>
        <end position="428"/>
    </location>
</feature>
<dbReference type="GO" id="GO:0004867">
    <property type="term" value="F:serine-type endopeptidase inhibitor activity"/>
    <property type="evidence" value="ECO:0007669"/>
    <property type="project" value="UniProtKB-KW"/>
</dbReference>
<keyword evidence="8" id="KW-1185">Reference proteome</keyword>
<dbReference type="OMA" id="YESPCAN"/>
<dbReference type="GO" id="GO:0005615">
    <property type="term" value="C:extracellular space"/>
    <property type="evidence" value="ECO:0007669"/>
    <property type="project" value="InterPro"/>
</dbReference>
<evidence type="ECO:0000256" key="1">
    <source>
        <dbReference type="ARBA" id="ARBA00009500"/>
    </source>
</evidence>
<keyword evidence="6" id="KW-0732">Signal</keyword>
<dbReference type="PANTHER" id="PTHR11461:SF211">
    <property type="entry name" value="GH10112P-RELATED"/>
    <property type="match status" value="1"/>
</dbReference>
<dbReference type="InterPro" id="IPR023796">
    <property type="entry name" value="Serpin_dom"/>
</dbReference>
<dbReference type="KEGG" id="dpte:113794978"/>
<dbReference type="Gene3D" id="2.30.39.10">
    <property type="entry name" value="Alpha-1-antitrypsin, domain 1"/>
    <property type="match status" value="1"/>
</dbReference>
<sequence>MMMMMIMTKLILTTLLIGQTFWTVRAINHESIALAFTIASNQFGFDLLQQLSVKNNEQKENILFSPLILEISLSMIYARSQGNTKYQMENVLNFYESPCANNIIDAIQTIQNNLNETNWIYLNLMAINSTENSNPDYKIFMEENYQANIINMMNDMEDLKNQINQLVLPNAMINKLITTLHSFNLTSINDYDNIGDNDRKPIALINMATFQTKWLESFDQQQTQIGYFHSWNGEKYSNIQYMFKNGLFPHLYLPDMDADMIMIKFLNENFSFIGILPRLIEMDLNRIHRSLSSLYLYHLIEKLNQTFATEFALFLPRMNLCITYENLVDDFEEMGINDLFHPYRSNLTDDNNEKTNEWIDRIYHQSQIQMNEYGIGNDDSFYDLHTMDKIIVEKRQSLPVLKFDHPFIFFINHIQSGQILFLGEIQRL</sequence>
<dbReference type="SUPFAM" id="SSF56574">
    <property type="entry name" value="Serpins"/>
    <property type="match status" value="1"/>
</dbReference>
<dbReference type="InParanoid" id="A0A6P6Y650"/>
<dbReference type="PROSITE" id="PS00284">
    <property type="entry name" value="SERPIN"/>
    <property type="match status" value="1"/>
</dbReference>
<dbReference type="Proteomes" id="UP000515146">
    <property type="component" value="Unplaced"/>
</dbReference>
<keyword evidence="2" id="KW-0646">Protease inhibitor</keyword>
<dbReference type="RefSeq" id="XP_027200947.1">
    <property type="nucleotide sequence ID" value="XM_027345146.1"/>
</dbReference>
<evidence type="ECO:0000256" key="4">
    <source>
        <dbReference type="ARBA" id="ARBA00023180"/>
    </source>
</evidence>
<organism evidence="8 9">
    <name type="scientific">Dermatophagoides pteronyssinus</name>
    <name type="common">European house dust mite</name>
    <dbReference type="NCBI Taxonomy" id="6956"/>
    <lineage>
        <taxon>Eukaryota</taxon>
        <taxon>Metazoa</taxon>
        <taxon>Ecdysozoa</taxon>
        <taxon>Arthropoda</taxon>
        <taxon>Chelicerata</taxon>
        <taxon>Arachnida</taxon>
        <taxon>Acari</taxon>
        <taxon>Acariformes</taxon>
        <taxon>Sarcoptiformes</taxon>
        <taxon>Astigmata</taxon>
        <taxon>Psoroptidia</taxon>
        <taxon>Analgoidea</taxon>
        <taxon>Pyroglyphidae</taxon>
        <taxon>Dermatophagoidinae</taxon>
        <taxon>Dermatophagoides</taxon>
    </lineage>
</organism>
<evidence type="ECO:0000313" key="9">
    <source>
        <dbReference type="RefSeq" id="XP_027200947.1"/>
    </source>
</evidence>
<evidence type="ECO:0000259" key="7">
    <source>
        <dbReference type="SMART" id="SM00093"/>
    </source>
</evidence>
<dbReference type="InterPro" id="IPR042178">
    <property type="entry name" value="Serpin_sf_1"/>
</dbReference>
<keyword evidence="3" id="KW-0722">Serine protease inhibitor</keyword>
<dbReference type="Pfam" id="PF00079">
    <property type="entry name" value="Serpin"/>
    <property type="match status" value="1"/>
</dbReference>
<protein>
    <submittedName>
        <fullName evidence="9">Leukocyte elastase inhibitor-like</fullName>
    </submittedName>
</protein>
<evidence type="ECO:0000313" key="8">
    <source>
        <dbReference type="Proteomes" id="UP000515146"/>
    </source>
</evidence>
<reference evidence="9" key="1">
    <citation type="submission" date="2025-08" db="UniProtKB">
        <authorList>
            <consortium name="RefSeq"/>
        </authorList>
    </citation>
    <scope>IDENTIFICATION</scope>
    <source>
        <strain evidence="9">Airmid</strain>
    </source>
</reference>
<dbReference type="SMART" id="SM00093">
    <property type="entry name" value="SERPIN"/>
    <property type="match status" value="1"/>
</dbReference>
<proteinExistence type="inferred from homology"/>
<dbReference type="PANTHER" id="PTHR11461">
    <property type="entry name" value="SERINE PROTEASE INHIBITOR, SERPIN"/>
    <property type="match status" value="1"/>
</dbReference>
<dbReference type="AlphaFoldDB" id="A0A6P6Y650"/>
<gene>
    <name evidence="9" type="primary">LOC113794978</name>
</gene>
<dbReference type="InterPro" id="IPR042185">
    <property type="entry name" value="Serpin_sf_2"/>
</dbReference>
<dbReference type="InterPro" id="IPR036186">
    <property type="entry name" value="Serpin_sf"/>
</dbReference>
<dbReference type="Gene3D" id="3.30.497.10">
    <property type="entry name" value="Antithrombin, subunit I, domain 2"/>
    <property type="match status" value="1"/>
</dbReference>
<evidence type="ECO:0000256" key="5">
    <source>
        <dbReference type="RuleBase" id="RU000411"/>
    </source>
</evidence>
<dbReference type="OrthoDB" id="6489614at2759"/>
<dbReference type="InterPro" id="IPR023795">
    <property type="entry name" value="Serpin_CS"/>
</dbReference>
<name>A0A6P6Y650_DERPT</name>
<keyword evidence="4" id="KW-0325">Glycoprotein</keyword>
<evidence type="ECO:0000256" key="3">
    <source>
        <dbReference type="ARBA" id="ARBA00022900"/>
    </source>
</evidence>
<dbReference type="InterPro" id="IPR000215">
    <property type="entry name" value="Serpin_fam"/>
</dbReference>
<evidence type="ECO:0000256" key="2">
    <source>
        <dbReference type="ARBA" id="ARBA00022690"/>
    </source>
</evidence>
<feature type="signal peptide" evidence="6">
    <location>
        <begin position="1"/>
        <end position="26"/>
    </location>
</feature>
<feature type="domain" description="Serpin" evidence="7">
    <location>
        <begin position="45"/>
        <end position="428"/>
    </location>
</feature>
<comment type="similarity">
    <text evidence="1 5">Belongs to the serpin family.</text>
</comment>
<accession>A0A6P6Y650</accession>